<accession>A0A067MMV0</accession>
<keyword evidence="1" id="KW-0812">Transmembrane</keyword>
<feature type="transmembrane region" description="Helical" evidence="1">
    <location>
        <begin position="187"/>
        <end position="212"/>
    </location>
</feature>
<keyword evidence="1" id="KW-1133">Transmembrane helix</keyword>
<sequence>MQALASSLPISASTSIINSGGDLSISAVVQVPETLLPSAAQSAVLGRPVPQTSFLVVACKLGWDKALPSWTMVNQCSCGILIACIAIFGYQKDQSMVIIDTMALNAAVMACLASCFAMFFGLAHNQITGWLPSPVAAAAHDTQAAHPTRKHIFSLAFRINSCACLFLACLSFSVFLVRVVWCTSPHALLAFSAAMGGTTTLLLCFGLTHYYLSAEKRMGMLP</sequence>
<feature type="transmembrane region" description="Helical" evidence="1">
    <location>
        <begin position="70"/>
        <end position="90"/>
    </location>
</feature>
<keyword evidence="1" id="KW-0472">Membrane</keyword>
<evidence type="ECO:0000256" key="1">
    <source>
        <dbReference type="SAM" id="Phobius"/>
    </source>
</evidence>
<keyword evidence="3" id="KW-1185">Reference proteome</keyword>
<dbReference type="InParanoid" id="A0A067MMV0"/>
<evidence type="ECO:0000313" key="2">
    <source>
        <dbReference type="EMBL" id="KDQ13212.1"/>
    </source>
</evidence>
<evidence type="ECO:0000313" key="3">
    <source>
        <dbReference type="Proteomes" id="UP000027195"/>
    </source>
</evidence>
<organism evidence="2 3">
    <name type="scientific">Botryobasidium botryosum (strain FD-172 SS1)</name>
    <dbReference type="NCBI Taxonomy" id="930990"/>
    <lineage>
        <taxon>Eukaryota</taxon>
        <taxon>Fungi</taxon>
        <taxon>Dikarya</taxon>
        <taxon>Basidiomycota</taxon>
        <taxon>Agaricomycotina</taxon>
        <taxon>Agaricomycetes</taxon>
        <taxon>Cantharellales</taxon>
        <taxon>Botryobasidiaceae</taxon>
        <taxon>Botryobasidium</taxon>
    </lineage>
</organism>
<dbReference type="EMBL" id="KL198045">
    <property type="protein sequence ID" value="KDQ13212.1"/>
    <property type="molecule type" value="Genomic_DNA"/>
</dbReference>
<evidence type="ECO:0008006" key="4">
    <source>
        <dbReference type="Google" id="ProtNLM"/>
    </source>
</evidence>
<dbReference type="HOGENOM" id="CLU_1245169_0_0_1"/>
<feature type="transmembrane region" description="Helical" evidence="1">
    <location>
        <begin position="102"/>
        <end position="123"/>
    </location>
</feature>
<dbReference type="Proteomes" id="UP000027195">
    <property type="component" value="Unassembled WGS sequence"/>
</dbReference>
<name>A0A067MMV0_BOTB1</name>
<protein>
    <recommendedName>
        <fullName evidence="4">Transmembrane protein</fullName>
    </recommendedName>
</protein>
<dbReference type="AlphaFoldDB" id="A0A067MMV0"/>
<reference evidence="3" key="1">
    <citation type="journal article" date="2014" name="Proc. Natl. Acad. Sci. U.S.A.">
        <title>Extensive sampling of basidiomycete genomes demonstrates inadequacy of the white-rot/brown-rot paradigm for wood decay fungi.</title>
        <authorList>
            <person name="Riley R."/>
            <person name="Salamov A.A."/>
            <person name="Brown D.W."/>
            <person name="Nagy L.G."/>
            <person name="Floudas D."/>
            <person name="Held B.W."/>
            <person name="Levasseur A."/>
            <person name="Lombard V."/>
            <person name="Morin E."/>
            <person name="Otillar R."/>
            <person name="Lindquist E.A."/>
            <person name="Sun H."/>
            <person name="LaButti K.M."/>
            <person name="Schmutz J."/>
            <person name="Jabbour D."/>
            <person name="Luo H."/>
            <person name="Baker S.E."/>
            <person name="Pisabarro A.G."/>
            <person name="Walton J.D."/>
            <person name="Blanchette R.A."/>
            <person name="Henrissat B."/>
            <person name="Martin F."/>
            <person name="Cullen D."/>
            <person name="Hibbett D.S."/>
            <person name="Grigoriev I.V."/>
        </authorList>
    </citation>
    <scope>NUCLEOTIDE SEQUENCE [LARGE SCALE GENOMIC DNA]</scope>
    <source>
        <strain evidence="3">FD-172 SS1</strain>
    </source>
</reference>
<gene>
    <name evidence="2" type="ORF">BOTBODRAFT_175817</name>
</gene>
<feature type="transmembrane region" description="Helical" evidence="1">
    <location>
        <begin position="159"/>
        <end position="181"/>
    </location>
</feature>
<proteinExistence type="predicted"/>